<organism evidence="8 9">
    <name type="scientific">Mastacembelus armatus</name>
    <name type="common">zig-zag eel</name>
    <dbReference type="NCBI Taxonomy" id="205130"/>
    <lineage>
        <taxon>Eukaryota</taxon>
        <taxon>Metazoa</taxon>
        <taxon>Chordata</taxon>
        <taxon>Craniata</taxon>
        <taxon>Vertebrata</taxon>
        <taxon>Euteleostomi</taxon>
        <taxon>Actinopterygii</taxon>
        <taxon>Neopterygii</taxon>
        <taxon>Teleostei</taxon>
        <taxon>Neoteleostei</taxon>
        <taxon>Acanthomorphata</taxon>
        <taxon>Anabantaria</taxon>
        <taxon>Synbranchiformes</taxon>
        <taxon>Mastacembelidae</taxon>
        <taxon>Mastacembelus</taxon>
    </lineage>
</organism>
<reference evidence="8" key="1">
    <citation type="submission" date="2025-08" db="UniProtKB">
        <authorList>
            <consortium name="Ensembl"/>
        </authorList>
    </citation>
    <scope>IDENTIFICATION</scope>
</reference>
<dbReference type="OrthoDB" id="8834619at2759"/>
<dbReference type="CTD" id="64111"/>
<evidence type="ECO:0000256" key="6">
    <source>
        <dbReference type="ARBA" id="ARBA00023320"/>
    </source>
</evidence>
<evidence type="ECO:0000256" key="4">
    <source>
        <dbReference type="ARBA" id="ARBA00022729"/>
    </source>
</evidence>
<evidence type="ECO:0000256" key="2">
    <source>
        <dbReference type="ARBA" id="ARBA00006356"/>
    </source>
</evidence>
<name>A0A3Q3LP89_9TELE</name>
<evidence type="ECO:0000313" key="9">
    <source>
        <dbReference type="Proteomes" id="UP000261640"/>
    </source>
</evidence>
<dbReference type="AlphaFoldDB" id="A0A3Q3LP89"/>
<comment type="subcellular location">
    <subcellularLocation>
        <location evidence="1">Secreted</location>
    </subcellularLocation>
</comment>
<feature type="signal peptide" evidence="7">
    <location>
        <begin position="1"/>
        <end position="18"/>
    </location>
</feature>
<dbReference type="GO" id="GO:0005576">
    <property type="term" value="C:extracellular region"/>
    <property type="evidence" value="ECO:0007669"/>
    <property type="project" value="UniProtKB-SubCell"/>
</dbReference>
<dbReference type="Proteomes" id="UP000261640">
    <property type="component" value="Unplaced"/>
</dbReference>
<evidence type="ECO:0000313" key="8">
    <source>
        <dbReference type="Ensembl" id="ENSMAMP00000011856.1"/>
    </source>
</evidence>
<accession>A0A3Q3LP89</accession>
<dbReference type="PANTHER" id="PTHR14403">
    <property type="entry name" value="RFAMIDE PEPTIDE GONADOTROPIN INHIBITORY HORMONE"/>
    <property type="match status" value="1"/>
</dbReference>
<keyword evidence="4 7" id="KW-0732">Signal</keyword>
<protein>
    <submittedName>
        <fullName evidence="8">Neuropeptide VF precursor</fullName>
    </submittedName>
</protein>
<evidence type="ECO:0000256" key="1">
    <source>
        <dbReference type="ARBA" id="ARBA00004613"/>
    </source>
</evidence>
<keyword evidence="9" id="KW-1185">Reference proteome</keyword>
<dbReference type="PANTHER" id="PTHR14403:SF6">
    <property type="entry name" value="PRO-FMRFAMIDE-RELATED NEUROPEPTIDE VF"/>
    <property type="match status" value="1"/>
</dbReference>
<evidence type="ECO:0000256" key="3">
    <source>
        <dbReference type="ARBA" id="ARBA00022525"/>
    </source>
</evidence>
<dbReference type="Ensembl" id="ENSMAMT00000012174.2">
    <property type="protein sequence ID" value="ENSMAMP00000011856.1"/>
    <property type="gene ID" value="ENSMAMG00000008025.2"/>
</dbReference>
<comment type="similarity">
    <text evidence="2">Belongs to the FARP (FMRFamide related peptide) family.</text>
</comment>
<dbReference type="GO" id="GO:0005102">
    <property type="term" value="F:signaling receptor binding"/>
    <property type="evidence" value="ECO:0007669"/>
    <property type="project" value="TreeGrafter"/>
</dbReference>
<dbReference type="GO" id="GO:0007218">
    <property type="term" value="P:neuropeptide signaling pathway"/>
    <property type="evidence" value="ECO:0007669"/>
    <property type="project" value="UniProtKB-KW"/>
</dbReference>
<keyword evidence="6" id="KW-0527">Neuropeptide</keyword>
<feature type="chain" id="PRO_5018551462" evidence="7">
    <location>
        <begin position="19"/>
        <end position="192"/>
    </location>
</feature>
<dbReference type="InterPro" id="IPR026297">
    <property type="entry name" value="FMRFamide-related/fGRP"/>
</dbReference>
<dbReference type="InParanoid" id="A0A3Q3LP89"/>
<proteinExistence type="inferred from homology"/>
<dbReference type="GeneTree" id="ENSGT01030000234992"/>
<evidence type="ECO:0000256" key="5">
    <source>
        <dbReference type="ARBA" id="ARBA00022815"/>
    </source>
</evidence>
<sequence length="192" mass="21720">MLTTILLSALLMLGGLRGKSVHSDKHFLSSNDGRHTARQPPHKLTENEIRRSLALESFNIHVAPTTSKFSLPTIIRLYPPTAKPLHMHANMPMRFGRGNDPSDDKAPHSTPNMPQRFGRAMEASRICAKCPDVREAPNAFLPQRFGRNIPHMSLRRTLSNRQLLGIGLHWDEDFEFAASSEEVEMEEKTFNK</sequence>
<dbReference type="GO" id="GO:0032277">
    <property type="term" value="P:negative regulation of gonadotropin secretion"/>
    <property type="evidence" value="ECO:0007669"/>
    <property type="project" value="TreeGrafter"/>
</dbReference>
<dbReference type="GeneID" id="113126602"/>
<evidence type="ECO:0000256" key="7">
    <source>
        <dbReference type="SAM" id="SignalP"/>
    </source>
</evidence>
<reference evidence="8" key="2">
    <citation type="submission" date="2025-09" db="UniProtKB">
        <authorList>
            <consortium name="Ensembl"/>
        </authorList>
    </citation>
    <scope>IDENTIFICATION</scope>
</reference>
<keyword evidence="5" id="KW-0027">Amidation</keyword>
<dbReference type="STRING" id="205130.ENSMAMP00000011856"/>
<dbReference type="RefSeq" id="XP_026156490.1">
    <property type="nucleotide sequence ID" value="XM_026300705.1"/>
</dbReference>
<keyword evidence="3" id="KW-0964">Secreted</keyword>